<dbReference type="RefSeq" id="WP_014786252.1">
    <property type="nucleotide sequence ID" value="NC_018014.1"/>
</dbReference>
<proteinExistence type="predicted"/>
<feature type="domain" description="N-acetyltransferase" evidence="3">
    <location>
        <begin position="8"/>
        <end position="162"/>
    </location>
</feature>
<evidence type="ECO:0000256" key="1">
    <source>
        <dbReference type="ARBA" id="ARBA00022679"/>
    </source>
</evidence>
<dbReference type="HOGENOM" id="CLU_013985_11_9_0"/>
<dbReference type="CDD" id="cd04301">
    <property type="entry name" value="NAT_SF"/>
    <property type="match status" value="1"/>
</dbReference>
<dbReference type="Pfam" id="PF13508">
    <property type="entry name" value="Acetyltransf_7"/>
    <property type="match status" value="1"/>
</dbReference>
<gene>
    <name evidence="4" type="ordered locus">Terro_2752</name>
</gene>
<dbReference type="Gene3D" id="3.40.630.30">
    <property type="match status" value="1"/>
</dbReference>
<dbReference type="InterPro" id="IPR050832">
    <property type="entry name" value="Bact_Acetyltransf"/>
</dbReference>
<keyword evidence="5" id="KW-1185">Reference proteome</keyword>
<sequence>MTTTTIELTMRPMATAADAEAFRTLNEEWISKWFRIEAKDAATLGDPQGKIVATGGQVYVAVDGERVLGTAALIRFGDGIYELSKMAVAPETRGQGVGRRLLTYMLEQARDLGAHTVFLGSSTKLKNAVHLYESLGFRHVLPSELPEMKYDRADVFMKIDLI</sequence>
<dbReference type="Proteomes" id="UP000006056">
    <property type="component" value="Chromosome"/>
</dbReference>
<dbReference type="InterPro" id="IPR000182">
    <property type="entry name" value="GNAT_dom"/>
</dbReference>
<evidence type="ECO:0000313" key="5">
    <source>
        <dbReference type="Proteomes" id="UP000006056"/>
    </source>
</evidence>
<dbReference type="PATRIC" id="fig|926566.3.peg.2737"/>
<dbReference type="AlphaFoldDB" id="I3ZIC0"/>
<dbReference type="PROSITE" id="PS51186">
    <property type="entry name" value="GNAT"/>
    <property type="match status" value="1"/>
</dbReference>
<protein>
    <submittedName>
        <fullName evidence="4">Acetyltransferase, N-acetylglutamate synthase</fullName>
    </submittedName>
</protein>
<accession>I3ZIC0</accession>
<evidence type="ECO:0000259" key="3">
    <source>
        <dbReference type="PROSITE" id="PS51186"/>
    </source>
</evidence>
<dbReference type="eggNOG" id="COG1246">
    <property type="taxonomic scope" value="Bacteria"/>
</dbReference>
<evidence type="ECO:0000313" key="4">
    <source>
        <dbReference type="EMBL" id="AFL88988.1"/>
    </source>
</evidence>
<organism evidence="4 5">
    <name type="scientific">Terriglobus roseus (strain DSM 18391 / NRRL B-41598 / KBS 63)</name>
    <dbReference type="NCBI Taxonomy" id="926566"/>
    <lineage>
        <taxon>Bacteria</taxon>
        <taxon>Pseudomonadati</taxon>
        <taxon>Acidobacteriota</taxon>
        <taxon>Terriglobia</taxon>
        <taxon>Terriglobales</taxon>
        <taxon>Acidobacteriaceae</taxon>
        <taxon>Terriglobus</taxon>
    </lineage>
</organism>
<dbReference type="STRING" id="926566.Terro_2752"/>
<name>I3ZIC0_TERRK</name>
<keyword evidence="1 4" id="KW-0808">Transferase</keyword>
<dbReference type="GO" id="GO:0016747">
    <property type="term" value="F:acyltransferase activity, transferring groups other than amino-acyl groups"/>
    <property type="evidence" value="ECO:0007669"/>
    <property type="project" value="InterPro"/>
</dbReference>
<dbReference type="InterPro" id="IPR016181">
    <property type="entry name" value="Acyl_CoA_acyltransferase"/>
</dbReference>
<evidence type="ECO:0000256" key="2">
    <source>
        <dbReference type="ARBA" id="ARBA00023315"/>
    </source>
</evidence>
<dbReference type="OrthoDB" id="9127144at2"/>
<dbReference type="EMBL" id="CP003379">
    <property type="protein sequence ID" value="AFL88988.1"/>
    <property type="molecule type" value="Genomic_DNA"/>
</dbReference>
<dbReference type="PANTHER" id="PTHR43877">
    <property type="entry name" value="AMINOALKYLPHOSPHONATE N-ACETYLTRANSFERASE-RELATED-RELATED"/>
    <property type="match status" value="1"/>
</dbReference>
<reference evidence="4 5" key="1">
    <citation type="submission" date="2012-06" db="EMBL/GenBank/DDBJ databases">
        <title>Complete genome of Terriglobus roseus DSM 18391.</title>
        <authorList>
            <consortium name="US DOE Joint Genome Institute (JGI-PGF)"/>
            <person name="Lucas S."/>
            <person name="Copeland A."/>
            <person name="Lapidus A."/>
            <person name="Glavina del Rio T."/>
            <person name="Dalin E."/>
            <person name="Tice H."/>
            <person name="Bruce D."/>
            <person name="Goodwin L."/>
            <person name="Pitluck S."/>
            <person name="Peters L."/>
            <person name="Mikhailova N."/>
            <person name="Munk A.C.C."/>
            <person name="Kyrpides N."/>
            <person name="Mavromatis K."/>
            <person name="Ivanova N."/>
            <person name="Brettin T."/>
            <person name="Detter J.C."/>
            <person name="Han C."/>
            <person name="Larimer F."/>
            <person name="Land M."/>
            <person name="Hauser L."/>
            <person name="Markowitz V."/>
            <person name="Cheng J.-F."/>
            <person name="Hugenholtz P."/>
            <person name="Woyke T."/>
            <person name="Wu D."/>
            <person name="Brambilla E."/>
            <person name="Klenk H.-P."/>
            <person name="Eisen J.A."/>
        </authorList>
    </citation>
    <scope>NUCLEOTIDE SEQUENCE [LARGE SCALE GENOMIC DNA]</scope>
    <source>
        <strain evidence="5">DSM 18391 / NRRL B-41598 / KBS 63</strain>
    </source>
</reference>
<dbReference type="SUPFAM" id="SSF55729">
    <property type="entry name" value="Acyl-CoA N-acyltransferases (Nat)"/>
    <property type="match status" value="1"/>
</dbReference>
<keyword evidence="2" id="KW-0012">Acyltransferase</keyword>
<dbReference type="KEGG" id="trs:Terro_2752"/>